<gene>
    <name evidence="2" type="ORF">XELAEV_18021839mg</name>
</gene>
<name>A0A974D3K5_XENLA</name>
<keyword evidence="1" id="KW-1133">Transmembrane helix</keyword>
<feature type="transmembrane region" description="Helical" evidence="1">
    <location>
        <begin position="20"/>
        <end position="50"/>
    </location>
</feature>
<dbReference type="EMBL" id="CM004472">
    <property type="protein sequence ID" value="OCT83697.1"/>
    <property type="molecule type" value="Genomic_DNA"/>
</dbReference>
<evidence type="ECO:0000313" key="3">
    <source>
        <dbReference type="Proteomes" id="UP000694892"/>
    </source>
</evidence>
<evidence type="ECO:0000313" key="2">
    <source>
        <dbReference type="EMBL" id="OCT83697.1"/>
    </source>
</evidence>
<accession>A0A974D3K5</accession>
<sequence length="108" mass="12256">MGNQGKHISEVKYSSLSSCLFYYFSFYSALVFQSLTETIFPLTLLCCTLLCVTEQEGNGGKYIPEVKCSSLSSCLFLLLFFLFSLRLPVPHGNHFPFDFALLHPPLWD</sequence>
<proteinExistence type="predicted"/>
<keyword evidence="1" id="KW-0472">Membrane</keyword>
<keyword evidence="1" id="KW-0812">Transmembrane</keyword>
<dbReference type="AlphaFoldDB" id="A0A974D3K5"/>
<protein>
    <submittedName>
        <fullName evidence="2">Uncharacterized protein</fullName>
    </submittedName>
</protein>
<reference evidence="3" key="1">
    <citation type="journal article" date="2016" name="Nature">
        <title>Genome evolution in the allotetraploid frog Xenopus laevis.</title>
        <authorList>
            <person name="Session A.M."/>
            <person name="Uno Y."/>
            <person name="Kwon T."/>
            <person name="Chapman J.A."/>
            <person name="Toyoda A."/>
            <person name="Takahashi S."/>
            <person name="Fukui A."/>
            <person name="Hikosaka A."/>
            <person name="Suzuki A."/>
            <person name="Kondo M."/>
            <person name="van Heeringen S.J."/>
            <person name="Quigley I."/>
            <person name="Heinz S."/>
            <person name="Ogino H."/>
            <person name="Ochi H."/>
            <person name="Hellsten U."/>
            <person name="Lyons J.B."/>
            <person name="Simakov O."/>
            <person name="Putnam N."/>
            <person name="Stites J."/>
            <person name="Kuroki Y."/>
            <person name="Tanaka T."/>
            <person name="Michiue T."/>
            <person name="Watanabe M."/>
            <person name="Bogdanovic O."/>
            <person name="Lister R."/>
            <person name="Georgiou G."/>
            <person name="Paranjpe S.S."/>
            <person name="van Kruijsbergen I."/>
            <person name="Shu S."/>
            <person name="Carlson J."/>
            <person name="Kinoshita T."/>
            <person name="Ohta Y."/>
            <person name="Mawaribuchi S."/>
            <person name="Jenkins J."/>
            <person name="Grimwood J."/>
            <person name="Schmutz J."/>
            <person name="Mitros T."/>
            <person name="Mozaffari S.V."/>
            <person name="Suzuki Y."/>
            <person name="Haramoto Y."/>
            <person name="Yamamoto T.S."/>
            <person name="Takagi C."/>
            <person name="Heald R."/>
            <person name="Miller K."/>
            <person name="Haudenschild C."/>
            <person name="Kitzman J."/>
            <person name="Nakayama T."/>
            <person name="Izutsu Y."/>
            <person name="Robert J."/>
            <person name="Fortriede J."/>
            <person name="Burns K."/>
            <person name="Lotay V."/>
            <person name="Karimi K."/>
            <person name="Yasuoka Y."/>
            <person name="Dichmann D.S."/>
            <person name="Flajnik M.F."/>
            <person name="Houston D.W."/>
            <person name="Shendure J."/>
            <person name="DuPasquier L."/>
            <person name="Vize P.D."/>
            <person name="Zorn A.M."/>
            <person name="Ito M."/>
            <person name="Marcotte E.M."/>
            <person name="Wallingford J.B."/>
            <person name="Ito Y."/>
            <person name="Asashima M."/>
            <person name="Ueno N."/>
            <person name="Matsuda Y."/>
            <person name="Veenstra G.J."/>
            <person name="Fujiyama A."/>
            <person name="Harland R.M."/>
            <person name="Taira M."/>
            <person name="Rokhsar D.S."/>
        </authorList>
    </citation>
    <scope>NUCLEOTIDE SEQUENCE [LARGE SCALE GENOMIC DNA]</scope>
    <source>
        <strain evidence="3">J</strain>
    </source>
</reference>
<evidence type="ECO:0000256" key="1">
    <source>
        <dbReference type="SAM" id="Phobius"/>
    </source>
</evidence>
<dbReference type="Proteomes" id="UP000694892">
    <property type="component" value="Chromosome 4L"/>
</dbReference>
<organism evidence="2 3">
    <name type="scientific">Xenopus laevis</name>
    <name type="common">African clawed frog</name>
    <dbReference type="NCBI Taxonomy" id="8355"/>
    <lineage>
        <taxon>Eukaryota</taxon>
        <taxon>Metazoa</taxon>
        <taxon>Chordata</taxon>
        <taxon>Craniata</taxon>
        <taxon>Vertebrata</taxon>
        <taxon>Euteleostomi</taxon>
        <taxon>Amphibia</taxon>
        <taxon>Batrachia</taxon>
        <taxon>Anura</taxon>
        <taxon>Pipoidea</taxon>
        <taxon>Pipidae</taxon>
        <taxon>Xenopodinae</taxon>
        <taxon>Xenopus</taxon>
        <taxon>Xenopus</taxon>
    </lineage>
</organism>